<protein>
    <submittedName>
        <fullName evidence="1">Uncharacterized protein</fullName>
    </submittedName>
</protein>
<proteinExistence type="predicted"/>
<reference evidence="1" key="1">
    <citation type="journal article" date="2021" name="Proc. Natl. Acad. Sci. U.S.A.">
        <title>A Catalog of Tens of Thousands of Viruses from Human Metagenomes Reveals Hidden Associations with Chronic Diseases.</title>
        <authorList>
            <person name="Tisza M.J."/>
            <person name="Buck C.B."/>
        </authorList>
    </citation>
    <scope>NUCLEOTIDE SEQUENCE</scope>
    <source>
        <strain evidence="1">Ctrcb4</strain>
    </source>
</reference>
<name>A0A8S5RPD5_9VIRU</name>
<organism evidence="1">
    <name type="scientific">virus sp. ctrcb4</name>
    <dbReference type="NCBI Taxonomy" id="2825824"/>
    <lineage>
        <taxon>Viruses</taxon>
    </lineage>
</organism>
<accession>A0A8S5RPD5</accession>
<evidence type="ECO:0000313" key="1">
    <source>
        <dbReference type="EMBL" id="DAE33216.1"/>
    </source>
</evidence>
<sequence length="113" mass="13503">MLMKQMFLGAMILQFRTFLSAKFEQWILKPDTYNQGQYTEKFDENGVRYIRIFTFDEKGIPSVRIGLETELKPDDIWEPYIEWQGRFMEGIAYSIISFGKTLYKLDFNGFKEL</sequence>
<dbReference type="EMBL" id="BK059132">
    <property type="protein sequence ID" value="DAE33216.1"/>
    <property type="molecule type" value="Genomic_DNA"/>
</dbReference>